<evidence type="ECO:0000256" key="6">
    <source>
        <dbReference type="ARBA" id="ARBA00023194"/>
    </source>
</evidence>
<evidence type="ECO:0000256" key="2">
    <source>
        <dbReference type="ARBA" id="ARBA00006432"/>
    </source>
</evidence>
<protein>
    <recommendedName>
        <fullName evidence="8">Carrier domain-containing protein</fullName>
    </recommendedName>
</protein>
<dbReference type="SMART" id="SM00823">
    <property type="entry name" value="PKS_PP"/>
    <property type="match status" value="3"/>
</dbReference>
<feature type="domain" description="Carrier" evidence="8">
    <location>
        <begin position="433"/>
        <end position="507"/>
    </location>
</feature>
<dbReference type="InterPro" id="IPR006162">
    <property type="entry name" value="Ppantetheine_attach_site"/>
</dbReference>
<feature type="compositionally biased region" description="Polar residues" evidence="7">
    <location>
        <begin position="3446"/>
        <end position="3459"/>
    </location>
</feature>
<evidence type="ECO:0000256" key="3">
    <source>
        <dbReference type="ARBA" id="ARBA00022450"/>
    </source>
</evidence>
<dbReference type="InterPro" id="IPR010060">
    <property type="entry name" value="NRPS_synth"/>
</dbReference>
<dbReference type="FunFam" id="2.30.38.10:FF:000001">
    <property type="entry name" value="Non-ribosomal peptide synthetase PvdI"/>
    <property type="match status" value="3"/>
</dbReference>
<dbReference type="GO" id="GO:0043041">
    <property type="term" value="P:amino acid activation for nonribosomal peptide biosynthetic process"/>
    <property type="evidence" value="ECO:0007669"/>
    <property type="project" value="TreeGrafter"/>
</dbReference>
<evidence type="ECO:0000256" key="7">
    <source>
        <dbReference type="SAM" id="MobiDB-lite"/>
    </source>
</evidence>
<dbReference type="PANTHER" id="PTHR45527:SF1">
    <property type="entry name" value="FATTY ACID SYNTHASE"/>
    <property type="match status" value="1"/>
</dbReference>
<feature type="domain" description="Carrier" evidence="8">
    <location>
        <begin position="2980"/>
        <end position="3054"/>
    </location>
</feature>
<evidence type="ECO:0000256" key="5">
    <source>
        <dbReference type="ARBA" id="ARBA00022737"/>
    </source>
</evidence>
<dbReference type="GO" id="GO:0005737">
    <property type="term" value="C:cytoplasm"/>
    <property type="evidence" value="ECO:0007669"/>
    <property type="project" value="TreeGrafter"/>
</dbReference>
<dbReference type="GO" id="GO:0008610">
    <property type="term" value="P:lipid biosynthetic process"/>
    <property type="evidence" value="ECO:0007669"/>
    <property type="project" value="UniProtKB-ARBA"/>
</dbReference>
<evidence type="ECO:0000259" key="8">
    <source>
        <dbReference type="PROSITE" id="PS50075"/>
    </source>
</evidence>
<dbReference type="Gene3D" id="3.40.50.980">
    <property type="match status" value="4"/>
</dbReference>
<dbReference type="PROSITE" id="PS50075">
    <property type="entry name" value="CARRIER"/>
    <property type="match status" value="3"/>
</dbReference>
<dbReference type="Gene3D" id="3.30.559.30">
    <property type="entry name" value="Nonribosomal peptide synthetase, condensation domain"/>
    <property type="match status" value="4"/>
</dbReference>
<dbReference type="Pfam" id="PF00501">
    <property type="entry name" value="AMP-binding"/>
    <property type="match status" value="3"/>
</dbReference>
<dbReference type="Gene3D" id="2.30.38.10">
    <property type="entry name" value="Luciferase, Domain 3"/>
    <property type="match status" value="2"/>
</dbReference>
<dbReference type="NCBIfam" id="TIGR01720">
    <property type="entry name" value="NRPS-para261"/>
    <property type="match status" value="1"/>
</dbReference>
<dbReference type="SUPFAM" id="SSF56801">
    <property type="entry name" value="Acetyl-CoA synthetase-like"/>
    <property type="match status" value="3"/>
</dbReference>
<evidence type="ECO:0000313" key="10">
    <source>
        <dbReference type="Proteomes" id="UP000482800"/>
    </source>
</evidence>
<feature type="region of interest" description="Disordered" evidence="7">
    <location>
        <begin position="1909"/>
        <end position="1932"/>
    </location>
</feature>
<dbReference type="InterPro" id="IPR020845">
    <property type="entry name" value="AMP-binding_CS"/>
</dbReference>
<keyword evidence="3" id="KW-0596">Phosphopantetheine</keyword>
<comment type="similarity">
    <text evidence="2">Belongs to the ATP-dependent AMP-binding enzyme family.</text>
</comment>
<evidence type="ECO:0000256" key="4">
    <source>
        <dbReference type="ARBA" id="ARBA00022553"/>
    </source>
</evidence>
<dbReference type="InterPro" id="IPR001242">
    <property type="entry name" value="Condensation_dom"/>
</dbReference>
<feature type="compositionally biased region" description="Basic residues" evidence="7">
    <location>
        <begin position="3656"/>
        <end position="3669"/>
    </location>
</feature>
<feature type="compositionally biased region" description="Basic residues" evidence="7">
    <location>
        <begin position="3611"/>
        <end position="3633"/>
    </location>
</feature>
<dbReference type="FunFam" id="1.10.1200.10:FF:000005">
    <property type="entry name" value="Nonribosomal peptide synthetase 1"/>
    <property type="match status" value="3"/>
</dbReference>
<gene>
    <name evidence="9" type="ORF">Phou_077890</name>
</gene>
<dbReference type="GO" id="GO:0044550">
    <property type="term" value="P:secondary metabolite biosynthetic process"/>
    <property type="evidence" value="ECO:0007669"/>
    <property type="project" value="UniProtKB-ARBA"/>
</dbReference>
<dbReference type="GO" id="GO:0017000">
    <property type="term" value="P:antibiotic biosynthetic process"/>
    <property type="evidence" value="ECO:0007669"/>
    <property type="project" value="UniProtKB-KW"/>
</dbReference>
<dbReference type="InterPro" id="IPR023213">
    <property type="entry name" value="CAT-like_dom_sf"/>
</dbReference>
<evidence type="ECO:0000313" key="9">
    <source>
        <dbReference type="EMBL" id="GFJ83609.1"/>
    </source>
</evidence>
<dbReference type="PROSITE" id="PS00012">
    <property type="entry name" value="PHOSPHOPANTETHEINE"/>
    <property type="match status" value="2"/>
</dbReference>
<dbReference type="Proteomes" id="UP000482800">
    <property type="component" value="Unassembled WGS sequence"/>
</dbReference>
<proteinExistence type="inferred from homology"/>
<dbReference type="Pfam" id="PF13193">
    <property type="entry name" value="AMP-binding_C"/>
    <property type="match status" value="3"/>
</dbReference>
<dbReference type="InterPro" id="IPR000873">
    <property type="entry name" value="AMP-dep_synth/lig_dom"/>
</dbReference>
<evidence type="ECO:0000256" key="1">
    <source>
        <dbReference type="ARBA" id="ARBA00001957"/>
    </source>
</evidence>
<dbReference type="CDD" id="cd19543">
    <property type="entry name" value="DCL_NRPS"/>
    <property type="match status" value="1"/>
</dbReference>
<dbReference type="Gene3D" id="3.30.559.10">
    <property type="entry name" value="Chloramphenicol acetyltransferase-like domain"/>
    <property type="match status" value="4"/>
</dbReference>
<feature type="region of interest" description="Disordered" evidence="7">
    <location>
        <begin position="3535"/>
        <end position="3633"/>
    </location>
</feature>
<sequence>MYLPVDRALPPARVEALLRDAAPAVVVTTRDAAAVHAAAGEAAVVALDAPGTVAALADQRVDDPTDADRFRPLRTANTAYLIFTSGSTGTPKGVAVEHRQLVTLYAGHLARLVPAGARLRAALTAAFSFDTSWEGPLLLVAGHELHVVDETTRMDPAALVDYVVAERIDFLDLTPAYARQLLAAGLLTADAHRPRLLMLGGEAVGEAMWRELAAAADTTAYNYYGPTECTVDALAARVRDHDRPVVGRPLPNVRAYVLDARLQPVPVGVPGELYLAGAQVARGYLNRPGLTAGRFVADLYGAPGTRMYRTGDRARWTAGGVLEFLGRVDDQVKIRGFRIEPGEVEAALRRHPGVSDAAVVAREDAGHRRLVAYVVGDAGADLRGWLRERLPEYLVPAAFVTLPALPHTTSGKVDRRALPAPDVAATADASFVPPRTDAERELARVWAEVLGLPRVGATDNFFGLGGDSILSIEVVTRARRAGLRVTAKDVFRHQTVAELAAVAAATDPAGTDQRAKHTGPAPLAPIQQWFLDTSGPAARFTMSTLVELAPDADEAALRAALAAVVAQHGALRLRFTRDGDGRWWQRETRAHTAELLTRRDLSTVEEADLRPAIEDAAEWLQSGLDIEAGPLLGALLLDRGTGRPPQLLIVVHHLVIDGVSWRVLLDDLQTAYDQIRAGAPVDLGPRTDDYADWAWRLDEHTRTGGFDDALPYWTALAEGPAAALPLDHDGPNVAGDATTLTVRLDRDATTALLRDVPGAYRTQVNDVLLAALGRAVARWTGHDRVLVGLEGHGRDDLLDGVDVARTVGWFTAEFPVALRLPAQGGVGALVKAVKEQLRAVPHHGVSYGALRHLAGAAGLDRGTRPGISLNYLGQWAPGGVADGLYRAWHEGVGQVADPDAPRQYLLDVTGIVAGGTLELGFTYSHRLHDEATVRRLADDYLAALREIIDHCVQPDAGGRTPSDFPLAGLDQAAVDRLAGDGRGVEDIFPLTPLQAGMLFHGLVDPTGAYLDQITLRLAGVQDPDRLAAAWQRVADRTPALRTALAWRGLPRPVQVVHARATVPVTRHAWGADWESRLAELLAADRAAGMDLTVAPLMRLAIAAIPGGETVVVWTSHHVALDGWSAAQVFAEVCAEYAGAATASTRPPFREYLRWLAGQDTAAAAGYWRDVLAGFAAPTPLPYDRPPGSAHDTDSAGSVRLELPAVGSARLREAAGRHGLTVNTFVQGAWALLLSMFSGERDVVFGTTVSGRPAELPGAADMIGMFINTVPTRVDTDGRATAADWLRRLQDAQAEARRFDFVSLAQLASHSDVPPGSALFDSAVVFENYPYAGGEDDGGPVVREVRAEDRTSFPLTLVADLAGRLRLNLLYDPRLFDAATARRLVDQLALLLNELAAHTERRLADLAVTSAAEREQVLVTWNPPATGSASAGTVADRFADQVRATPGAPAVVAGATTLGYAELAERATAVAGRLAAAGVGAEDRVAVLMERSVEQVVAVVGVVLAGAAYLPLDLRSPAERLRAVIDAAGARVVLTDDAWHETATSVHDGVVLHVRDVGAAQARPARPDPDGLVYVEYTSGSTGTPKGVAVRHRDVVALADDIRFAGPQHRRVLVHSPLAFDASTYELWVPLLNGGAAVVAPPGDLDVAMLRRVLPAHGVTSLWLTAGVFRVVAQEAPDCLAGVGEVWTGGDVVPAAAVRRVLEACPGITVVDGYGPTETTTFATSFAMSAAGGVPDAVPIGAPLDNMRAYVLDGWLRPVPPGAPGELYLAGAGVARGYLGRPGLTAARFVADPFGGPGERMYRTGDVVRWRSDGVVEFVGRADEQVKIRGFRVELGEIESVLAGHPAVADVAVLARADAGAKRLVAYVVPTSRSEVGQLRAHAAAALPDYMVPSAFVVLDALPLSRNGKLDRRALPAPPDDSGAGTGPSHVPPRDAVERTLAGIWADTLGLSRVGVHDNFFAAGGDSISSIQVVSRVHAALGAELSPRALFAAPTIAELAPLVATMAPTADGPARSDEPQAPLSFAQQRLWFLHQHEPESVEYVIPLALRLRGKLDVDALRTALTGLAERHESLRTTFADGDGSGVQIIQPPAPVDLAVVDAAPDAVAHLLCEDAQRPFDLLTELPLRARLLRVAADEHILSLTLHHIVTDGWSTGLLLGELADRYAAVTAGTPLDLPEPPPRYADVARWQRARYAAAEPHEQLEFWRRQLDGVPTLELPTDRPRPPVRGLTGATVERTLSAADTQALRGLGRRLGGTLFTTLVAGSQLLFARWSGQDDVAVGTVTTGRDRPGLDRIVGFFVNTVVLRTAVRDTDTVEQFLRRVQATALDAFDHQDVPFERVVDALQPERDAGRTPLFQTMVVLQNTPGAPLSLPGLDVAEVEPATVTAGFDVTVEFQEVDEELRMALTYRTDLFDQSTVARLADQLARALAGIAHHPDRRLGELSLLDDAERRRVVEEWNDTARQVPFTTLTDLVAAQARRTPDALAVQGPRGPLSFRELDEGATRLAHLLAARGVGPERLVALLLPRSVDGIIARLAVLRAGGAFLPIDPAYPAERIAFTLRDARPVLMLTQTTVEPPAGDVPVLRLDDPDFAAQLAAASSDLEGLPDVTAEQPAYVIYTSGSTGRPKGVVVPHRGLPSFSAAEIERCGVRAGDRVLQFSSPGFDASVLELCLALPVGAALVVPTPGPLLGEQLAAFLAEQRITHALIPPAALSTLPAGAEAGLPDLRTLIVGGEASGAELVRRWAPGRDLVNMYGPTECTVVSTWTDPLPPAPTAPPIGRPIWNTRTYVLDAALRPVPVGVPGELYVAGTGLARGYLTRPGLTAQRFVADPFGGPGERMYRTGDVVRWRADGQLDFCGRADDQVQVRGFRVELGEVTAALRTQPGVADATVVLRDAPGERPRLVAYVVPAADAQPPQAHALTPARLRDGLAHTLPDHMLPAAFVLLDRLPLNASGKVDRRALPAPDTDATPAGAGFVAPRTDTERVLARVWAEVLGVAEVGVHDNFFVLGGDSILSLQTVARAKQAGLALSTRDLFRHQTVAELAPVVALVDDRAEVDAGPVVGEVPLTPIQQWFFATGPANPHHFNQSMVAELAEDVDESSLEAALDALVAHHDALRTRFAQDGDGWRQYVPDGPAPSPLRRAPSIADAGELEEIADAAHAALDLSEGPVFTATLVPRSGSHRPYLLLVAHHLVVDAVSWRILVDDLDRAYRQAAAGEPVDLGPRSTSFRDWAVRLRDHAAAGGFDGELDHWAAATEGDAAGFEGDPAAPEGEPVLVELDAGDTEALSRLAPGAYRVGTGDVVLAAAAWALARHGGRDDVRIELEGHGREDVFDGVDLSRTVGWFTTMYPVRLTVAPGDGPDWRALVKSVRRQLRAVPANGFGYAALRHLGPPAARQRLTAAGTAAAPVVFNYLGQWDSATPAPRTGSSGRYTGRLAATTIPATSAHTRSKWSAASTRAGCGSRGRTARISRPTRRWRPWRPTSPTRCAASPRTCGVRDDRRPSRAAAVPQPRLPVAVGGAGAVAVRIPRVRDSGSAARARGHRLGGRVRPRARHHRRRPDGRRVARRRAGRPLAPQGDHAELRGRAGARGGQCGGGGLVRRDPHRSPAGRRGRHRGLRGAVRPRRGRLAAHRRYRGATAGGRVDECRAGAARPRRRHRGRRRAVRGRPGPAIRGGRAHPRGRVRGALLRPAAPPRAGTA</sequence>
<dbReference type="GO" id="GO:0031177">
    <property type="term" value="F:phosphopantetheine binding"/>
    <property type="evidence" value="ECO:0007669"/>
    <property type="project" value="InterPro"/>
</dbReference>
<dbReference type="InterPro" id="IPR045851">
    <property type="entry name" value="AMP-bd_C_sf"/>
</dbReference>
<dbReference type="CDD" id="cd19531">
    <property type="entry name" value="LCL_NRPS-like"/>
    <property type="match status" value="1"/>
</dbReference>
<dbReference type="CDD" id="cd12117">
    <property type="entry name" value="A_NRPS_Srf_like"/>
    <property type="match status" value="1"/>
</dbReference>
<dbReference type="InterPro" id="IPR020806">
    <property type="entry name" value="PKS_PP-bd"/>
</dbReference>
<dbReference type="NCBIfam" id="NF003417">
    <property type="entry name" value="PRK04813.1"/>
    <property type="match status" value="3"/>
</dbReference>
<dbReference type="SUPFAM" id="SSF47336">
    <property type="entry name" value="ACP-like"/>
    <property type="match status" value="3"/>
</dbReference>
<dbReference type="Gene3D" id="3.40.50.12780">
    <property type="entry name" value="N-terminal domain of ligase-like"/>
    <property type="match status" value="1"/>
</dbReference>
<reference evidence="9 10" key="2">
    <citation type="submission" date="2020-03" db="EMBL/GenBank/DDBJ databases">
        <authorList>
            <person name="Ichikawa N."/>
            <person name="Kimura A."/>
            <person name="Kitahashi Y."/>
            <person name="Uohara A."/>
        </authorList>
    </citation>
    <scope>NUCLEOTIDE SEQUENCE [LARGE SCALE GENOMIC DNA]</scope>
    <source>
        <strain evidence="9 10">NBRC 108639</strain>
    </source>
</reference>
<dbReference type="CDD" id="cd19534">
    <property type="entry name" value="E_NRPS"/>
    <property type="match status" value="1"/>
</dbReference>
<dbReference type="FunFam" id="3.30.300.30:FF:000015">
    <property type="entry name" value="Nonribosomal peptide synthase SidD"/>
    <property type="match status" value="1"/>
</dbReference>
<dbReference type="GO" id="GO:0003824">
    <property type="term" value="F:catalytic activity"/>
    <property type="evidence" value="ECO:0007669"/>
    <property type="project" value="InterPro"/>
</dbReference>
<keyword evidence="10" id="KW-1185">Reference proteome</keyword>
<dbReference type="SUPFAM" id="SSF52777">
    <property type="entry name" value="CoA-dependent acyltransferases"/>
    <property type="match status" value="8"/>
</dbReference>
<dbReference type="NCBIfam" id="TIGR01733">
    <property type="entry name" value="AA-adenyl-dom"/>
    <property type="match status" value="3"/>
</dbReference>
<keyword evidence="6" id="KW-0045">Antibiotic biosynthesis</keyword>
<dbReference type="PROSITE" id="PS00455">
    <property type="entry name" value="AMP_BINDING"/>
    <property type="match status" value="2"/>
</dbReference>
<dbReference type="Pfam" id="PF00668">
    <property type="entry name" value="Condensation"/>
    <property type="match status" value="4"/>
</dbReference>
<dbReference type="CDD" id="cd17652">
    <property type="entry name" value="A_NRPS_CmdD_like"/>
    <property type="match status" value="1"/>
</dbReference>
<feature type="region of interest" description="Disordered" evidence="7">
    <location>
        <begin position="3446"/>
        <end position="3515"/>
    </location>
</feature>
<dbReference type="InterPro" id="IPR042099">
    <property type="entry name" value="ANL_N_sf"/>
</dbReference>
<name>A0A6V8KN53_9ACTN</name>
<feature type="compositionally biased region" description="Low complexity" evidence="7">
    <location>
        <begin position="3688"/>
        <end position="3703"/>
    </location>
</feature>
<dbReference type="PANTHER" id="PTHR45527">
    <property type="entry name" value="NONRIBOSOMAL PEPTIDE SYNTHETASE"/>
    <property type="match status" value="1"/>
</dbReference>
<reference evidence="9 10" key="1">
    <citation type="submission" date="2020-03" db="EMBL/GenBank/DDBJ databases">
        <title>Whole genome shotgun sequence of Phytohabitans houttuyneae NBRC 108639.</title>
        <authorList>
            <person name="Komaki H."/>
            <person name="Tamura T."/>
        </authorList>
    </citation>
    <scope>NUCLEOTIDE SEQUENCE [LARGE SCALE GENOMIC DNA]</scope>
    <source>
        <strain evidence="9 10">NBRC 108639</strain>
    </source>
</reference>
<dbReference type="FunFam" id="3.40.50.980:FF:000001">
    <property type="entry name" value="Non-ribosomal peptide synthetase"/>
    <property type="match status" value="2"/>
</dbReference>
<organism evidence="9 10">
    <name type="scientific">Phytohabitans houttuyneae</name>
    <dbReference type="NCBI Taxonomy" id="1076126"/>
    <lineage>
        <taxon>Bacteria</taxon>
        <taxon>Bacillati</taxon>
        <taxon>Actinomycetota</taxon>
        <taxon>Actinomycetes</taxon>
        <taxon>Micromonosporales</taxon>
        <taxon>Micromonosporaceae</taxon>
    </lineage>
</organism>
<comment type="caution">
    <text evidence="9">The sequence shown here is derived from an EMBL/GenBank/DDBJ whole genome shotgun (WGS) entry which is preliminary data.</text>
</comment>
<dbReference type="FunFam" id="3.30.300.30:FF:000010">
    <property type="entry name" value="Enterobactin synthetase component F"/>
    <property type="match status" value="2"/>
</dbReference>
<feature type="region of interest" description="Disordered" evidence="7">
    <location>
        <begin position="3651"/>
        <end position="3703"/>
    </location>
</feature>
<dbReference type="Gene3D" id="3.30.300.30">
    <property type="match status" value="3"/>
</dbReference>
<dbReference type="FunFam" id="3.40.50.12780:FF:000012">
    <property type="entry name" value="Non-ribosomal peptide synthetase"/>
    <property type="match status" value="1"/>
</dbReference>
<feature type="compositionally biased region" description="Basic residues" evidence="7">
    <location>
        <begin position="3543"/>
        <end position="3574"/>
    </location>
</feature>
<feature type="compositionally biased region" description="Basic residues" evidence="7">
    <location>
        <begin position="3469"/>
        <end position="3482"/>
    </location>
</feature>
<dbReference type="CDD" id="cd05930">
    <property type="entry name" value="A_NRPS"/>
    <property type="match status" value="1"/>
</dbReference>
<feature type="compositionally biased region" description="Gly residues" evidence="7">
    <location>
        <begin position="3591"/>
        <end position="3602"/>
    </location>
</feature>
<keyword evidence="4" id="KW-0597">Phosphoprotein</keyword>
<keyword evidence="5" id="KW-0677">Repeat</keyword>
<accession>A0A6V8KN53</accession>
<dbReference type="InterPro" id="IPR025110">
    <property type="entry name" value="AMP-bd_C"/>
</dbReference>
<feature type="domain" description="Carrier" evidence="8">
    <location>
        <begin position="1931"/>
        <end position="2006"/>
    </location>
</feature>
<comment type="cofactor">
    <cofactor evidence="1">
        <name>pantetheine 4'-phosphate</name>
        <dbReference type="ChEBI" id="CHEBI:47942"/>
    </cofactor>
</comment>
<dbReference type="InterPro" id="IPR010071">
    <property type="entry name" value="AA_adenyl_dom"/>
</dbReference>
<dbReference type="EMBL" id="BLPF01000003">
    <property type="protein sequence ID" value="GFJ83609.1"/>
    <property type="molecule type" value="Genomic_DNA"/>
</dbReference>
<dbReference type="InterPro" id="IPR036736">
    <property type="entry name" value="ACP-like_sf"/>
</dbReference>
<dbReference type="Gene3D" id="1.10.1200.10">
    <property type="entry name" value="ACP-like"/>
    <property type="match status" value="3"/>
</dbReference>
<dbReference type="InterPro" id="IPR009081">
    <property type="entry name" value="PP-bd_ACP"/>
</dbReference>
<dbReference type="Pfam" id="PF00550">
    <property type="entry name" value="PP-binding"/>
    <property type="match status" value="3"/>
</dbReference>